<sequence length="66" mass="8061">MRNDREQLIARKQEVLRELTRARRQLDGIRYGASPHQRSRRQQLETEVEQLMAEEYRLRIAIDRAR</sequence>
<comment type="caution">
    <text evidence="1">The sequence shown here is derived from an EMBL/GenBank/DDBJ whole genome shotgun (WGS) entry which is preliminary data.</text>
</comment>
<dbReference type="AlphaFoldDB" id="A0A6B1D6X3"/>
<gene>
    <name evidence="1" type="ORF">F4X14_09085</name>
</gene>
<dbReference type="EMBL" id="VXMH01000043">
    <property type="protein sequence ID" value="MYC95115.1"/>
    <property type="molecule type" value="Genomic_DNA"/>
</dbReference>
<evidence type="ECO:0000313" key="1">
    <source>
        <dbReference type="EMBL" id="MYC95115.1"/>
    </source>
</evidence>
<name>A0A6B1D6X3_9CHLR</name>
<proteinExistence type="predicted"/>
<reference evidence="1" key="1">
    <citation type="submission" date="2019-09" db="EMBL/GenBank/DDBJ databases">
        <title>Characterisation of the sponge microbiome using genome-centric metagenomics.</title>
        <authorList>
            <person name="Engelberts J.P."/>
            <person name="Robbins S.J."/>
            <person name="De Goeij J.M."/>
            <person name="Aranda M."/>
            <person name="Bell S.C."/>
            <person name="Webster N.S."/>
        </authorList>
    </citation>
    <scope>NUCLEOTIDE SEQUENCE</scope>
    <source>
        <strain evidence="1">SB0661_bin_32</strain>
    </source>
</reference>
<accession>A0A6B1D6X3</accession>
<organism evidence="1">
    <name type="scientific">Caldilineaceae bacterium SB0661_bin_32</name>
    <dbReference type="NCBI Taxonomy" id="2605255"/>
    <lineage>
        <taxon>Bacteria</taxon>
        <taxon>Bacillati</taxon>
        <taxon>Chloroflexota</taxon>
        <taxon>Caldilineae</taxon>
        <taxon>Caldilineales</taxon>
        <taxon>Caldilineaceae</taxon>
    </lineage>
</organism>
<protein>
    <submittedName>
        <fullName evidence="1">Uncharacterized protein</fullName>
    </submittedName>
</protein>